<gene>
    <name evidence="1" type="ORF">A0H81_14326</name>
</gene>
<dbReference type="EMBL" id="LUGG01000041">
    <property type="protein sequence ID" value="OBZ65731.1"/>
    <property type="molecule type" value="Genomic_DNA"/>
</dbReference>
<dbReference type="OrthoDB" id="3059868at2759"/>
<keyword evidence="2" id="KW-1185">Reference proteome</keyword>
<organism evidence="1 2">
    <name type="scientific">Grifola frondosa</name>
    <name type="common">Maitake</name>
    <name type="synonym">Polyporus frondosus</name>
    <dbReference type="NCBI Taxonomy" id="5627"/>
    <lineage>
        <taxon>Eukaryota</taxon>
        <taxon>Fungi</taxon>
        <taxon>Dikarya</taxon>
        <taxon>Basidiomycota</taxon>
        <taxon>Agaricomycotina</taxon>
        <taxon>Agaricomycetes</taxon>
        <taxon>Polyporales</taxon>
        <taxon>Grifolaceae</taxon>
        <taxon>Grifola</taxon>
    </lineage>
</organism>
<accession>A0A1C7LLU0</accession>
<evidence type="ECO:0000313" key="1">
    <source>
        <dbReference type="EMBL" id="OBZ65731.1"/>
    </source>
</evidence>
<dbReference type="OMA" id="PFFPRAY"/>
<protein>
    <submittedName>
        <fullName evidence="1">Uncharacterized protein</fullName>
    </submittedName>
</protein>
<sequence>MLDVPMLQFCLLQDALPLIPTGGQTRTLHALQALLTIVTPTCSLWPQDYLEAVRHATVSRKTSLELPLHALINDVIAGKLELRDPRTYLPCLFMRSLTIDGWSLLLRIELSWWILVLRWIISSQLFSAQTSNKRVTQMSLNKGSVLTLGFTTRSSAVTFGSEAFILAAIPFLPRNYIRPRREDHSLERSSFSPCPRTVCSYDYATIHLLPQILELLTTGPQPLTVESMENVSEAYASFLAKSVQHLEEDEHKRTELVRRCGIHKWREERLYTAWEAALVDAKLLQGWILVVRK</sequence>
<dbReference type="Proteomes" id="UP000092993">
    <property type="component" value="Unassembled WGS sequence"/>
</dbReference>
<proteinExistence type="predicted"/>
<dbReference type="AlphaFoldDB" id="A0A1C7LLU0"/>
<name>A0A1C7LLU0_GRIFR</name>
<evidence type="ECO:0000313" key="2">
    <source>
        <dbReference type="Proteomes" id="UP000092993"/>
    </source>
</evidence>
<comment type="caution">
    <text evidence="1">The sequence shown here is derived from an EMBL/GenBank/DDBJ whole genome shotgun (WGS) entry which is preliminary data.</text>
</comment>
<reference evidence="1 2" key="1">
    <citation type="submission" date="2016-03" db="EMBL/GenBank/DDBJ databases">
        <title>Whole genome sequencing of Grifola frondosa 9006-11.</title>
        <authorList>
            <person name="Min B."/>
            <person name="Park H."/>
            <person name="Kim J.-G."/>
            <person name="Cho H."/>
            <person name="Oh Y.-L."/>
            <person name="Kong W.-S."/>
            <person name="Choi I.-G."/>
        </authorList>
    </citation>
    <scope>NUCLEOTIDE SEQUENCE [LARGE SCALE GENOMIC DNA]</scope>
    <source>
        <strain evidence="1 2">9006-11</strain>
    </source>
</reference>